<reference evidence="3 4" key="1">
    <citation type="submission" date="2018-06" db="EMBL/GenBank/DDBJ databases">
        <authorList>
            <consortium name="Pathogen Informatics"/>
            <person name="Doyle S."/>
        </authorList>
    </citation>
    <scope>NUCLEOTIDE SEQUENCE [LARGE SCALE GENOMIC DNA]</scope>
    <source>
        <strain evidence="3 4">NCTC10418</strain>
    </source>
</reference>
<evidence type="ECO:0000313" key="4">
    <source>
        <dbReference type="Proteomes" id="UP000255460"/>
    </source>
</evidence>
<proteinExistence type="predicted"/>
<dbReference type="Proteomes" id="UP000255460">
    <property type="component" value="Unassembled WGS sequence"/>
</dbReference>
<keyword evidence="1" id="KW-0800">Toxin</keyword>
<dbReference type="GO" id="GO:0090729">
    <property type="term" value="F:toxin activity"/>
    <property type="evidence" value="ECO:0007669"/>
    <property type="project" value="UniProtKB-KW"/>
</dbReference>
<evidence type="ECO:0000256" key="2">
    <source>
        <dbReference type="SAM" id="MobiDB-lite"/>
    </source>
</evidence>
<gene>
    <name evidence="3" type="ORF">NCTC10418_00122</name>
</gene>
<evidence type="ECO:0000256" key="1">
    <source>
        <dbReference type="ARBA" id="ARBA00022656"/>
    </source>
</evidence>
<organism evidence="3 4">
    <name type="scientific">Escherichia coli</name>
    <dbReference type="NCBI Taxonomy" id="562"/>
    <lineage>
        <taxon>Bacteria</taxon>
        <taxon>Pseudomonadati</taxon>
        <taxon>Pseudomonadota</taxon>
        <taxon>Gammaproteobacteria</taxon>
        <taxon>Enterobacterales</taxon>
        <taxon>Enterobacteriaceae</taxon>
        <taxon>Escherichia</taxon>
    </lineage>
</organism>
<dbReference type="AlphaFoldDB" id="A0A376KML5"/>
<dbReference type="GO" id="GO:0003824">
    <property type="term" value="F:catalytic activity"/>
    <property type="evidence" value="ECO:0007669"/>
    <property type="project" value="UniProtKB-ARBA"/>
</dbReference>
<name>A0A376KML5_ECOLX</name>
<accession>A0A376KML5</accession>
<protein>
    <submittedName>
        <fullName evidence="3">Putative adhesin/hemagglutinin/hemolysin</fullName>
    </submittedName>
</protein>
<feature type="region of interest" description="Disordered" evidence="2">
    <location>
        <begin position="72"/>
        <end position="97"/>
    </location>
</feature>
<dbReference type="EMBL" id="UFZQ01000001">
    <property type="protein sequence ID" value="STE82501.1"/>
    <property type="molecule type" value="Genomic_DNA"/>
</dbReference>
<sequence>MMSLTAGPWTGSELNGDTVSIGAGHNLNVTGSSVAGDNRVSLAAGNNLNIGTLTESNRETHLKQEKKIRADELRRCGIQRGQPESESHGRRNRHPRRKAARWGVFTVMFPFRQVNRLTVNGSDLIAGRDMALSGKEVSITAATDQHVQTHTVEQKTSGLTLALSGTVGSALNTTVEDRTGGEICRKQPA</sequence>
<dbReference type="Pfam" id="PF13332">
    <property type="entry name" value="Fil_haemagg_2"/>
    <property type="match status" value="1"/>
</dbReference>
<dbReference type="InterPro" id="IPR025157">
    <property type="entry name" value="Hemagglutinin_rpt"/>
</dbReference>
<evidence type="ECO:0000313" key="3">
    <source>
        <dbReference type="EMBL" id="STE82501.1"/>
    </source>
</evidence>